<dbReference type="Proteomes" id="UP000182258">
    <property type="component" value="Unassembled WGS sequence"/>
</dbReference>
<organism evidence="3 5">
    <name type="scientific">Devosia psychrophila</name>
    <dbReference type="NCBI Taxonomy" id="728005"/>
    <lineage>
        <taxon>Bacteria</taxon>
        <taxon>Pseudomonadati</taxon>
        <taxon>Pseudomonadota</taxon>
        <taxon>Alphaproteobacteria</taxon>
        <taxon>Hyphomicrobiales</taxon>
        <taxon>Devosiaceae</taxon>
        <taxon>Devosia</taxon>
    </lineage>
</organism>
<dbReference type="PATRIC" id="fig|728005.3.peg.3154"/>
<name>A0A0F5Q2G1_9HYPH</name>
<reference evidence="3 5" key="2">
    <citation type="submission" date="2016-10" db="EMBL/GenBank/DDBJ databases">
        <authorList>
            <person name="de Groot N.N."/>
        </authorList>
    </citation>
    <scope>NUCLEOTIDE SEQUENCE [LARGE SCALE GENOMIC DNA]</scope>
    <source>
        <strain evidence="3 5">CGMCC 1.10210</strain>
    </source>
</reference>
<proteinExistence type="predicted"/>
<keyword evidence="1" id="KW-0732">Signal</keyword>
<dbReference type="RefSeq" id="WP_046169695.1">
    <property type="nucleotide sequence ID" value="NZ_FOMB01000005.1"/>
</dbReference>
<dbReference type="EMBL" id="FOMB01000005">
    <property type="protein sequence ID" value="SFC41979.1"/>
    <property type="molecule type" value="Genomic_DNA"/>
</dbReference>
<sequence length="163" mass="16906">MNSYRLSFRATVFALGVLAIAPTSVLAQDVVATYEPAKVTVAATDGTESTYSVNDLSIYLSSTEANDDVPASTDFSLSMTVLSPIDAKLLEWAAQGDDAANADRDLVIVAAMQDAAGAATEIRYEMTGAHITSISTSHSTYALGTVSVSISADTVSINGVAMN</sequence>
<evidence type="ECO:0000313" key="2">
    <source>
        <dbReference type="EMBL" id="KKC34274.1"/>
    </source>
</evidence>
<dbReference type="AlphaFoldDB" id="A0A0F5Q2G1"/>
<reference evidence="2 4" key="1">
    <citation type="submission" date="2015-03" db="EMBL/GenBank/DDBJ databases">
        <authorList>
            <person name="Lepp D."/>
            <person name="Hassan Y.I."/>
            <person name="Li X.-Z."/>
            <person name="Zhou T."/>
        </authorList>
    </citation>
    <scope>NUCLEOTIDE SEQUENCE [LARGE SCALE GENOMIC DNA]</scope>
    <source>
        <strain evidence="2 4">Cr7-05</strain>
    </source>
</reference>
<protein>
    <recommendedName>
        <fullName evidence="6">Phage tail tube protein</fullName>
    </recommendedName>
</protein>
<dbReference type="EMBL" id="LAPV01000041">
    <property type="protein sequence ID" value="KKC34274.1"/>
    <property type="molecule type" value="Genomic_DNA"/>
</dbReference>
<evidence type="ECO:0000313" key="5">
    <source>
        <dbReference type="Proteomes" id="UP000182258"/>
    </source>
</evidence>
<evidence type="ECO:0000313" key="3">
    <source>
        <dbReference type="EMBL" id="SFC41979.1"/>
    </source>
</evidence>
<evidence type="ECO:0008006" key="6">
    <source>
        <dbReference type="Google" id="ProtNLM"/>
    </source>
</evidence>
<feature type="signal peptide" evidence="1">
    <location>
        <begin position="1"/>
        <end position="27"/>
    </location>
</feature>
<evidence type="ECO:0000256" key="1">
    <source>
        <dbReference type="SAM" id="SignalP"/>
    </source>
</evidence>
<evidence type="ECO:0000313" key="4">
    <source>
        <dbReference type="Proteomes" id="UP000033519"/>
    </source>
</evidence>
<gene>
    <name evidence="3" type="ORF">SAMN04488059_10521</name>
    <name evidence="2" type="ORF">WH91_03825</name>
</gene>
<accession>A0A0F5Q2G1</accession>
<feature type="chain" id="PRO_5010418772" description="Phage tail tube protein" evidence="1">
    <location>
        <begin position="28"/>
        <end position="163"/>
    </location>
</feature>
<keyword evidence="4" id="KW-1185">Reference proteome</keyword>
<dbReference type="Proteomes" id="UP000033519">
    <property type="component" value="Unassembled WGS sequence"/>
</dbReference>